<dbReference type="Pfam" id="PF11838">
    <property type="entry name" value="ERAP1_C"/>
    <property type="match status" value="1"/>
</dbReference>
<keyword evidence="9 17" id="KW-0378">Hydrolase</keyword>
<comment type="subcellular location">
    <subcellularLocation>
        <location evidence="2">Cell membrane</location>
        <topology evidence="2">Lipid-anchor</topology>
        <topology evidence="2">GPI-anchor</topology>
    </subcellularLocation>
    <subcellularLocation>
        <location evidence="1">Cytoplasm</location>
    </subcellularLocation>
</comment>
<dbReference type="GO" id="GO:0005737">
    <property type="term" value="C:cytoplasm"/>
    <property type="evidence" value="ECO:0007669"/>
    <property type="project" value="UniProtKB-SubCell"/>
</dbReference>
<keyword evidence="4 17" id="KW-0031">Aminopeptidase</keyword>
<reference evidence="21" key="1">
    <citation type="submission" date="2022-01" db="EMBL/GenBank/DDBJ databases">
        <authorList>
            <person name="King R."/>
        </authorList>
    </citation>
    <scope>NUCLEOTIDE SEQUENCE</scope>
</reference>
<feature type="domain" description="Aminopeptidase N-like N-terminal" evidence="20">
    <location>
        <begin position="117"/>
        <end position="298"/>
    </location>
</feature>
<comment type="similarity">
    <text evidence="3 17">Belongs to the peptidase M1 family.</text>
</comment>
<feature type="domain" description="Peptidase M1 membrane alanine aminopeptidase" evidence="18">
    <location>
        <begin position="333"/>
        <end position="550"/>
    </location>
</feature>
<dbReference type="SUPFAM" id="SSF55486">
    <property type="entry name" value="Metalloproteases ('zincins'), catalytic domain"/>
    <property type="match status" value="1"/>
</dbReference>
<dbReference type="InterPro" id="IPR042097">
    <property type="entry name" value="Aminopeptidase_N-like_N_sf"/>
</dbReference>
<dbReference type="EMBL" id="OV651831">
    <property type="protein sequence ID" value="CAH1105399.1"/>
    <property type="molecule type" value="Genomic_DNA"/>
</dbReference>
<evidence type="ECO:0000313" key="21">
    <source>
        <dbReference type="EMBL" id="CAH1105399.1"/>
    </source>
</evidence>
<evidence type="ECO:0000256" key="1">
    <source>
        <dbReference type="ARBA" id="ARBA00004496"/>
    </source>
</evidence>
<dbReference type="OrthoDB" id="275509at2759"/>
<evidence type="ECO:0000256" key="5">
    <source>
        <dbReference type="ARBA" id="ARBA00022490"/>
    </source>
</evidence>
<dbReference type="InterPro" id="IPR050344">
    <property type="entry name" value="Peptidase_M1_aminopeptidases"/>
</dbReference>
<evidence type="ECO:0000256" key="2">
    <source>
        <dbReference type="ARBA" id="ARBA00004609"/>
    </source>
</evidence>
<evidence type="ECO:0000256" key="7">
    <source>
        <dbReference type="ARBA" id="ARBA00022670"/>
    </source>
</evidence>
<feature type="binding site" evidence="15">
    <location>
        <position position="409"/>
    </location>
    <ligand>
        <name>Zn(2+)</name>
        <dbReference type="ChEBI" id="CHEBI:29105"/>
        <note>catalytic</note>
    </ligand>
</feature>
<dbReference type="Gene3D" id="1.25.50.20">
    <property type="match status" value="1"/>
</dbReference>
<dbReference type="Proteomes" id="UP001153636">
    <property type="component" value="Chromosome 19"/>
</dbReference>
<name>A0A9P0CUU5_9CUCU</name>
<evidence type="ECO:0000259" key="20">
    <source>
        <dbReference type="Pfam" id="PF17900"/>
    </source>
</evidence>
<dbReference type="PRINTS" id="PR00756">
    <property type="entry name" value="ALADIPTASE"/>
</dbReference>
<dbReference type="InterPro" id="IPR014782">
    <property type="entry name" value="Peptidase_M1_dom"/>
</dbReference>
<feature type="binding site" evidence="15">
    <location>
        <position position="405"/>
    </location>
    <ligand>
        <name>Zn(2+)</name>
        <dbReference type="ChEBI" id="CHEBI:29105"/>
        <note>catalytic</note>
    </ligand>
</feature>
<evidence type="ECO:0000256" key="12">
    <source>
        <dbReference type="ARBA" id="ARBA00023288"/>
    </source>
</evidence>
<feature type="active site" description="Proton acceptor" evidence="14">
    <location>
        <position position="406"/>
    </location>
</feature>
<feature type="domain" description="ERAP1-like C-terminal" evidence="19">
    <location>
        <begin position="631"/>
        <end position="943"/>
    </location>
</feature>
<evidence type="ECO:0000313" key="22">
    <source>
        <dbReference type="Proteomes" id="UP001153636"/>
    </source>
</evidence>
<dbReference type="AlphaFoldDB" id="A0A9P0CUU5"/>
<dbReference type="PANTHER" id="PTHR11533">
    <property type="entry name" value="PROTEASE M1 ZINC METALLOPROTEASE"/>
    <property type="match status" value="1"/>
</dbReference>
<protein>
    <recommendedName>
        <fullName evidence="17">Aminopeptidase</fullName>
        <ecNumber evidence="17">3.4.11.-</ecNumber>
    </recommendedName>
</protein>
<dbReference type="InterPro" id="IPR024571">
    <property type="entry name" value="ERAP1-like_C_dom"/>
</dbReference>
<dbReference type="InterPro" id="IPR001930">
    <property type="entry name" value="Peptidase_M1"/>
</dbReference>
<dbReference type="GO" id="GO:0008270">
    <property type="term" value="F:zinc ion binding"/>
    <property type="evidence" value="ECO:0007669"/>
    <property type="project" value="UniProtKB-UniRule"/>
</dbReference>
<evidence type="ECO:0000256" key="9">
    <source>
        <dbReference type="ARBA" id="ARBA00022801"/>
    </source>
</evidence>
<dbReference type="Gene3D" id="2.60.40.1910">
    <property type="match status" value="1"/>
</dbReference>
<dbReference type="Gene3D" id="2.60.40.1730">
    <property type="entry name" value="tricorn interacting facor f3 domain"/>
    <property type="match status" value="1"/>
</dbReference>
<dbReference type="Pfam" id="PF01433">
    <property type="entry name" value="Peptidase_M1"/>
    <property type="match status" value="1"/>
</dbReference>
<evidence type="ECO:0000259" key="18">
    <source>
        <dbReference type="Pfam" id="PF01433"/>
    </source>
</evidence>
<dbReference type="GO" id="GO:0042277">
    <property type="term" value="F:peptide binding"/>
    <property type="evidence" value="ECO:0007669"/>
    <property type="project" value="TreeGrafter"/>
</dbReference>
<evidence type="ECO:0000256" key="8">
    <source>
        <dbReference type="ARBA" id="ARBA00022723"/>
    </source>
</evidence>
<evidence type="ECO:0000259" key="19">
    <source>
        <dbReference type="Pfam" id="PF11838"/>
    </source>
</evidence>
<keyword evidence="8 15" id="KW-0479">Metal-binding</keyword>
<keyword evidence="5" id="KW-0963">Cytoplasm</keyword>
<keyword evidence="6" id="KW-0336">GPI-anchor</keyword>
<dbReference type="Gene3D" id="1.10.390.10">
    <property type="entry name" value="Neutral Protease Domain 2"/>
    <property type="match status" value="1"/>
</dbReference>
<dbReference type="FunFam" id="1.10.390.10:FF:000001">
    <property type="entry name" value="Aminopeptidase"/>
    <property type="match status" value="1"/>
</dbReference>
<dbReference type="FunFam" id="1.25.50.20:FF:000002">
    <property type="entry name" value="Aminopeptidase"/>
    <property type="match status" value="1"/>
</dbReference>
<dbReference type="PANTHER" id="PTHR11533:SF174">
    <property type="entry name" value="PUROMYCIN-SENSITIVE AMINOPEPTIDASE-RELATED"/>
    <property type="match status" value="1"/>
</dbReference>
<evidence type="ECO:0000256" key="4">
    <source>
        <dbReference type="ARBA" id="ARBA00022438"/>
    </source>
</evidence>
<dbReference type="GO" id="GO:0005886">
    <property type="term" value="C:plasma membrane"/>
    <property type="evidence" value="ECO:0007669"/>
    <property type="project" value="UniProtKB-SubCell"/>
</dbReference>
<organism evidence="21 22">
    <name type="scientific">Psylliodes chrysocephalus</name>
    <dbReference type="NCBI Taxonomy" id="3402493"/>
    <lineage>
        <taxon>Eukaryota</taxon>
        <taxon>Metazoa</taxon>
        <taxon>Ecdysozoa</taxon>
        <taxon>Arthropoda</taxon>
        <taxon>Hexapoda</taxon>
        <taxon>Insecta</taxon>
        <taxon>Pterygota</taxon>
        <taxon>Neoptera</taxon>
        <taxon>Endopterygota</taxon>
        <taxon>Coleoptera</taxon>
        <taxon>Polyphaga</taxon>
        <taxon>Cucujiformia</taxon>
        <taxon>Chrysomeloidea</taxon>
        <taxon>Chrysomelidae</taxon>
        <taxon>Galerucinae</taxon>
        <taxon>Alticini</taxon>
        <taxon>Psylliodes</taxon>
    </lineage>
</organism>
<evidence type="ECO:0000256" key="14">
    <source>
        <dbReference type="PIRSR" id="PIRSR634016-1"/>
    </source>
</evidence>
<keyword evidence="12" id="KW-0449">Lipoprotein</keyword>
<dbReference type="GO" id="GO:0016285">
    <property type="term" value="F:alanyl aminopeptidase activity"/>
    <property type="evidence" value="ECO:0007669"/>
    <property type="project" value="UniProtKB-EC"/>
</dbReference>
<feature type="site" description="Transition state stabilizer" evidence="16">
    <location>
        <position position="491"/>
    </location>
</feature>
<dbReference type="EC" id="3.4.11.-" evidence="17"/>
<dbReference type="GO" id="GO:0006508">
    <property type="term" value="P:proteolysis"/>
    <property type="evidence" value="ECO:0007669"/>
    <property type="project" value="UniProtKB-KW"/>
</dbReference>
<dbReference type="GO" id="GO:0070006">
    <property type="term" value="F:metalloaminopeptidase activity"/>
    <property type="evidence" value="ECO:0007669"/>
    <property type="project" value="TreeGrafter"/>
</dbReference>
<proteinExistence type="inferred from homology"/>
<dbReference type="InterPro" id="IPR034016">
    <property type="entry name" value="M1_APN-typ"/>
</dbReference>
<dbReference type="GO" id="GO:0098552">
    <property type="term" value="C:side of membrane"/>
    <property type="evidence" value="ECO:0007669"/>
    <property type="project" value="UniProtKB-KW"/>
</dbReference>
<sequence length="963" mass="109321">MSNKISTLILEIEKKKLLSVTHNLLAYKRNKNWCTVKVPLGKQSTNVPGPVPFKSRRTDLLRLPQSVAVSVGRRQHCSKWLSCRYSSSDSKRHFTIVEKTRKMPEGKPFERLPTNVKPKHYRLALIPDLKALTFRGDVSIEIEVVNSTDTIVLNALDLKLEDVSLKGDKLVSAEKVELCTEEETACIKFPTIISPGPYTLDIAFTGEINDKMKGLYRSKYVNEKGEESFTAVTQFESTDARRCFPCWDEPAHKATFDISLTVPKDLVALSNMPVKTSAPLGDLIKYDFEKTPVMSTYLVAAVIGEYDYVEDRSSDGVLVRVYTPRGKKEQGLFALEVATKVLPYYKEYFNIAYPLPKIDLIAIADFSAGAMENWGLVTYRETCLLVDPQNTSAHSKQWIALVVGHELAHQWFGNLVTMEWWTHLWLNEGYASFVEFLCVNYLFPEYDIWTQFVNDSYIKALELDSLKNSHPIEVPVGNPSEIDEIFDDISYNKGASVIRMLHHYIGDEDFRKGMHLYLTKHQYKNTFTEDLWAALEEASKKPVGDVMSTWTKQKGFPVVKVAPKSPGDANTFTLSQSKFTADGSKPTDEDYLWMIPISISTSKNPSKEVVSTVLTTRTAEIVVPDIGQSDWIKVNPGTIGFYRTRYPPDMLEKLVPAIRDRTLAPLDRLGLLDDLFAMVKAGHTSTVEALKLLQAYEDEPDYNVWCSINNILGKLGQLLGQTTYKDSYNNYQKKLLSKVYKRLGWTQKSGETHLDTLLRGLVLGRLAWLDEDHTIGEARTRFASHVKGKQILPADLRSACYKTILRAGGKDEYDTLLNLYRSSDLHEEKDRISRALGATKDPVLLKKVLEFAMSDEVRAQDTVFVVASVGLSSSGRDIAWQFFKDNWSQIRERFSGYLLTRLVKYLTENFTTEERAKEVETFFQEHKPPGTERTVQQSIENIHLNAALLNRDSDAIKQYLSSF</sequence>
<keyword evidence="22" id="KW-1185">Reference proteome</keyword>
<keyword evidence="6" id="KW-0472">Membrane</keyword>
<dbReference type="InterPro" id="IPR027268">
    <property type="entry name" value="Peptidase_M4/M1_CTD_sf"/>
</dbReference>
<evidence type="ECO:0000256" key="13">
    <source>
        <dbReference type="ARBA" id="ARBA00052895"/>
    </source>
</evidence>
<evidence type="ECO:0000256" key="16">
    <source>
        <dbReference type="PIRSR" id="PIRSR634016-4"/>
    </source>
</evidence>
<keyword evidence="10 15" id="KW-0862">Zinc</keyword>
<evidence type="ECO:0000256" key="17">
    <source>
        <dbReference type="RuleBase" id="RU364040"/>
    </source>
</evidence>
<comment type="cofactor">
    <cofactor evidence="15 17">
        <name>Zn(2+)</name>
        <dbReference type="ChEBI" id="CHEBI:29105"/>
    </cofactor>
    <text evidence="15 17">Binds 1 zinc ion per subunit.</text>
</comment>
<dbReference type="GO" id="GO:0005615">
    <property type="term" value="C:extracellular space"/>
    <property type="evidence" value="ECO:0007669"/>
    <property type="project" value="TreeGrafter"/>
</dbReference>
<gene>
    <name evidence="21" type="ORF">PSYICH_LOCUS6241</name>
</gene>
<evidence type="ECO:0000256" key="3">
    <source>
        <dbReference type="ARBA" id="ARBA00010136"/>
    </source>
</evidence>
<dbReference type="FunFam" id="2.60.40.1730:FF:000002">
    <property type="entry name" value="Aminopeptidase"/>
    <property type="match status" value="1"/>
</dbReference>
<dbReference type="GO" id="GO:0043171">
    <property type="term" value="P:peptide catabolic process"/>
    <property type="evidence" value="ECO:0007669"/>
    <property type="project" value="TreeGrafter"/>
</dbReference>
<evidence type="ECO:0000256" key="6">
    <source>
        <dbReference type="ARBA" id="ARBA00022622"/>
    </source>
</evidence>
<comment type="catalytic activity">
    <reaction evidence="13">
        <text>Release of an N-terminal amino acid, preferentially alanine, from a wide range of peptides, amides and arylamides.</text>
        <dbReference type="EC" id="3.4.11.14"/>
    </reaction>
</comment>
<keyword evidence="11 17" id="KW-0482">Metalloprotease</keyword>
<evidence type="ECO:0000256" key="11">
    <source>
        <dbReference type="ARBA" id="ARBA00023049"/>
    </source>
</evidence>
<dbReference type="Pfam" id="PF17900">
    <property type="entry name" value="Peptidase_M1_N"/>
    <property type="match status" value="1"/>
</dbReference>
<accession>A0A9P0CUU5</accession>
<dbReference type="CDD" id="cd09601">
    <property type="entry name" value="M1_APN-Q_like"/>
    <property type="match status" value="1"/>
</dbReference>
<dbReference type="FunFam" id="2.60.40.1910:FF:000002">
    <property type="entry name" value="Aminopeptidase"/>
    <property type="match status" value="1"/>
</dbReference>
<evidence type="ECO:0000256" key="10">
    <source>
        <dbReference type="ARBA" id="ARBA00022833"/>
    </source>
</evidence>
<keyword evidence="7 17" id="KW-0645">Protease</keyword>
<keyword evidence="6" id="KW-0325">Glycoprotein</keyword>
<feature type="binding site" evidence="15">
    <location>
        <position position="428"/>
    </location>
    <ligand>
        <name>Zn(2+)</name>
        <dbReference type="ChEBI" id="CHEBI:29105"/>
        <note>catalytic</note>
    </ligand>
</feature>
<dbReference type="InterPro" id="IPR045357">
    <property type="entry name" value="Aminopeptidase_N-like_N"/>
</dbReference>
<dbReference type="SUPFAM" id="SSF63737">
    <property type="entry name" value="Leukotriene A4 hydrolase N-terminal domain"/>
    <property type="match status" value="1"/>
</dbReference>
<evidence type="ECO:0000256" key="15">
    <source>
        <dbReference type="PIRSR" id="PIRSR634016-3"/>
    </source>
</evidence>